<dbReference type="SUPFAM" id="SSF54593">
    <property type="entry name" value="Glyoxalase/Bleomycin resistance protein/Dihydroxybiphenyl dioxygenase"/>
    <property type="match status" value="1"/>
</dbReference>
<dbReference type="RefSeq" id="WP_122164532.1">
    <property type="nucleotide sequence ID" value="NZ_CP180504.1"/>
</dbReference>
<reference evidence="2 3" key="1">
    <citation type="submission" date="2018-10" db="EMBL/GenBank/DDBJ databases">
        <title>Pseudomonas zhaodongensis NEAU-ST5-21(T) genome.</title>
        <authorList>
            <person name="Peng J."/>
            <person name="Liu Z.-P."/>
        </authorList>
    </citation>
    <scope>NUCLEOTIDE SEQUENCE [LARGE SCALE GENOMIC DNA]</scope>
    <source>
        <strain evidence="2 3">NEAU-ST5-21</strain>
    </source>
</reference>
<evidence type="ECO:0000313" key="3">
    <source>
        <dbReference type="Proteomes" id="UP000269774"/>
    </source>
</evidence>
<keyword evidence="3" id="KW-1185">Reference proteome</keyword>
<dbReference type="CDD" id="cd06588">
    <property type="entry name" value="PhnB_like"/>
    <property type="match status" value="1"/>
</dbReference>
<dbReference type="AlphaFoldDB" id="A0A3M2I080"/>
<protein>
    <submittedName>
        <fullName evidence="2">VOC family protein</fullName>
    </submittedName>
</protein>
<proteinExistence type="predicted"/>
<dbReference type="PANTHER" id="PTHR33990:SF1">
    <property type="entry name" value="PROTEIN YJDN"/>
    <property type="match status" value="1"/>
</dbReference>
<dbReference type="InterPro" id="IPR028973">
    <property type="entry name" value="PhnB-like"/>
</dbReference>
<dbReference type="Gene3D" id="3.10.180.10">
    <property type="entry name" value="2,3-Dihydroxybiphenyl 1,2-Dioxygenase, domain 1"/>
    <property type="match status" value="1"/>
</dbReference>
<dbReference type="Proteomes" id="UP000269774">
    <property type="component" value="Unassembled WGS sequence"/>
</dbReference>
<name>A0A3M2I080_9GAMM</name>
<comment type="caution">
    <text evidence="2">The sequence shown here is derived from an EMBL/GenBank/DDBJ whole genome shotgun (WGS) entry which is preliminary data.</text>
</comment>
<organism evidence="2 3">
    <name type="scientific">Stutzerimonas zhaodongensis</name>
    <dbReference type="NCBI Taxonomy" id="1176257"/>
    <lineage>
        <taxon>Bacteria</taxon>
        <taxon>Pseudomonadati</taxon>
        <taxon>Pseudomonadota</taxon>
        <taxon>Gammaproteobacteria</taxon>
        <taxon>Pseudomonadales</taxon>
        <taxon>Pseudomonadaceae</taxon>
        <taxon>Stutzerimonas</taxon>
    </lineage>
</organism>
<sequence>MKITPYLTFDGQARDAFTLYQQVLGGELEMMTFAQAPDAEHFPAEYRERIMHVGLNLGDFSLMASDTMPGDPACGGGEYEGIKGCSISLHPESIAESERLFTALSDGGHIVMPLEKTFWAERFAMFTDRFGVSWMINCEHA</sequence>
<feature type="domain" description="PhnB-like" evidence="1">
    <location>
        <begin position="2"/>
        <end position="136"/>
    </location>
</feature>
<gene>
    <name evidence="2" type="ORF">EA797_07790</name>
</gene>
<dbReference type="PANTHER" id="PTHR33990">
    <property type="entry name" value="PROTEIN YJDN-RELATED"/>
    <property type="match status" value="1"/>
</dbReference>
<dbReference type="InterPro" id="IPR029068">
    <property type="entry name" value="Glyas_Bleomycin-R_OHBP_Dase"/>
</dbReference>
<dbReference type="OrthoDB" id="9795306at2"/>
<accession>A0A3M2I080</accession>
<dbReference type="Pfam" id="PF06983">
    <property type="entry name" value="3-dmu-9_3-mt"/>
    <property type="match status" value="1"/>
</dbReference>
<evidence type="ECO:0000313" key="2">
    <source>
        <dbReference type="EMBL" id="RMH92592.1"/>
    </source>
</evidence>
<evidence type="ECO:0000259" key="1">
    <source>
        <dbReference type="Pfam" id="PF06983"/>
    </source>
</evidence>
<dbReference type="EMBL" id="RFFM01000001">
    <property type="protein sequence ID" value="RMH92592.1"/>
    <property type="molecule type" value="Genomic_DNA"/>
</dbReference>